<dbReference type="Proteomes" id="UP000092125">
    <property type="component" value="Unassembled WGS sequence"/>
</dbReference>
<keyword evidence="1" id="KW-0812">Transmembrane</keyword>
<dbReference type="RefSeq" id="WP_053517894.1">
    <property type="nucleotide sequence ID" value="NZ_JAUKVM010000017.1"/>
</dbReference>
<organism evidence="2 3">
    <name type="scientific">Stenotrophomonas maltophilia</name>
    <name type="common">Pseudomonas maltophilia</name>
    <name type="synonym">Xanthomonas maltophilia</name>
    <dbReference type="NCBI Taxonomy" id="40324"/>
    <lineage>
        <taxon>Bacteria</taxon>
        <taxon>Pseudomonadati</taxon>
        <taxon>Pseudomonadota</taxon>
        <taxon>Gammaproteobacteria</taxon>
        <taxon>Lysobacterales</taxon>
        <taxon>Lysobacteraceae</taxon>
        <taxon>Stenotrophomonas</taxon>
        <taxon>Stenotrophomonas maltophilia group</taxon>
    </lineage>
</organism>
<dbReference type="EMBL" id="LYVI01000011">
    <property type="protein sequence ID" value="OBU60168.1"/>
    <property type="molecule type" value="Genomic_DNA"/>
</dbReference>
<sequence length="79" mass="8584">MRFWTPDALRAFAPAMVGWWLAVAACLRLEQLHGDARAQALLPTLQGGVVVLLMLTLGAIVAACVLLWRSRRGDAPARC</sequence>
<dbReference type="PROSITE" id="PS51257">
    <property type="entry name" value="PROKAR_LIPOPROTEIN"/>
    <property type="match status" value="1"/>
</dbReference>
<proteinExistence type="predicted"/>
<evidence type="ECO:0000313" key="2">
    <source>
        <dbReference type="EMBL" id="OBU60168.1"/>
    </source>
</evidence>
<evidence type="ECO:0000256" key="1">
    <source>
        <dbReference type="SAM" id="Phobius"/>
    </source>
</evidence>
<keyword evidence="1" id="KW-1133">Transmembrane helix</keyword>
<accession>A0AAP7GS68</accession>
<feature type="transmembrane region" description="Helical" evidence="1">
    <location>
        <begin position="48"/>
        <end position="68"/>
    </location>
</feature>
<keyword evidence="1" id="KW-0472">Membrane</keyword>
<protein>
    <recommendedName>
        <fullName evidence="4">Transmembrane protein</fullName>
    </recommendedName>
</protein>
<reference evidence="2 3" key="1">
    <citation type="submission" date="2016-05" db="EMBL/GenBank/DDBJ databases">
        <title>Draft Genome Sequences of Stenotrophomonas maltophilia Strains Sm32COP, Sm41DVV, Sm46PAILV, SmF3, SmF22, SmSOFb1 and SmCVFa1, Isolated from Different Manures, in France.</title>
        <authorList>
            <person name="Nazaret S."/>
            <person name="Bodilis J."/>
        </authorList>
    </citation>
    <scope>NUCLEOTIDE SEQUENCE [LARGE SCALE GENOMIC DNA]</scope>
    <source>
        <strain evidence="2 3">Sm41DVV</strain>
    </source>
</reference>
<evidence type="ECO:0000313" key="3">
    <source>
        <dbReference type="Proteomes" id="UP000092125"/>
    </source>
</evidence>
<dbReference type="AlphaFoldDB" id="A0AAP7GS68"/>
<gene>
    <name evidence="2" type="ORF">A9K56_15525</name>
</gene>
<comment type="caution">
    <text evidence="2">The sequence shown here is derived from an EMBL/GenBank/DDBJ whole genome shotgun (WGS) entry which is preliminary data.</text>
</comment>
<name>A0AAP7GS68_STEMA</name>
<evidence type="ECO:0008006" key="4">
    <source>
        <dbReference type="Google" id="ProtNLM"/>
    </source>
</evidence>